<keyword evidence="8" id="KW-0805">Transcription regulation</keyword>
<comment type="cofactor">
    <cofactor evidence="1">
        <name>Fe(2+)</name>
        <dbReference type="ChEBI" id="CHEBI:29033"/>
    </cofactor>
</comment>
<comment type="subcellular location">
    <subcellularLocation>
        <location evidence="2">Nucleus</location>
    </subcellularLocation>
</comment>
<dbReference type="Gene3D" id="2.60.120.650">
    <property type="entry name" value="Cupin"/>
    <property type="match status" value="1"/>
</dbReference>
<evidence type="ECO:0000256" key="8">
    <source>
        <dbReference type="ARBA" id="ARBA00023015"/>
    </source>
</evidence>
<dbReference type="SUPFAM" id="SSF51197">
    <property type="entry name" value="Clavaminate synthase-like"/>
    <property type="match status" value="1"/>
</dbReference>
<reference evidence="11 12" key="1">
    <citation type="submission" date="2014-03" db="EMBL/GenBank/DDBJ databases">
        <title>Draft genome of the hookworm Oesophagostomum dentatum.</title>
        <authorList>
            <person name="Mitreva M."/>
        </authorList>
    </citation>
    <scope>NUCLEOTIDE SEQUENCE [LARGE SCALE GENOMIC DNA]</scope>
    <source>
        <strain evidence="11 12">OD-Hann</strain>
    </source>
</reference>
<evidence type="ECO:0000256" key="4">
    <source>
        <dbReference type="ARBA" id="ARBA00022853"/>
    </source>
</evidence>
<evidence type="ECO:0000256" key="7">
    <source>
        <dbReference type="ARBA" id="ARBA00023004"/>
    </source>
</evidence>
<dbReference type="GO" id="GO:0046872">
    <property type="term" value="F:metal ion binding"/>
    <property type="evidence" value="ECO:0007669"/>
    <property type="project" value="UniProtKB-KW"/>
</dbReference>
<organism evidence="11 12">
    <name type="scientific">Oesophagostomum dentatum</name>
    <name type="common">Nodular worm</name>
    <dbReference type="NCBI Taxonomy" id="61180"/>
    <lineage>
        <taxon>Eukaryota</taxon>
        <taxon>Metazoa</taxon>
        <taxon>Ecdysozoa</taxon>
        <taxon>Nematoda</taxon>
        <taxon>Chromadorea</taxon>
        <taxon>Rhabditida</taxon>
        <taxon>Rhabditina</taxon>
        <taxon>Rhabditomorpha</taxon>
        <taxon>Strongyloidea</taxon>
        <taxon>Strongylidae</taxon>
        <taxon>Oesophagostomum</taxon>
    </lineage>
</organism>
<keyword evidence="12" id="KW-1185">Reference proteome</keyword>
<dbReference type="GO" id="GO:0033749">
    <property type="term" value="F:histone H4R3 demethylase activity"/>
    <property type="evidence" value="ECO:0007669"/>
    <property type="project" value="TreeGrafter"/>
</dbReference>
<accession>A0A0B1SGP8</accession>
<dbReference type="InterPro" id="IPR050910">
    <property type="entry name" value="JMJD6_ArgDemeth/LysHydrox"/>
</dbReference>
<keyword evidence="6" id="KW-0560">Oxidoreductase</keyword>
<keyword evidence="9" id="KW-0804">Transcription</keyword>
<dbReference type="PANTHER" id="PTHR12480">
    <property type="entry name" value="ARGININE DEMETHYLASE AND LYSYL-HYDROXYLASE JMJD"/>
    <property type="match status" value="1"/>
</dbReference>
<evidence type="ECO:0000256" key="5">
    <source>
        <dbReference type="ARBA" id="ARBA00022964"/>
    </source>
</evidence>
<dbReference type="EMBL" id="KN570213">
    <property type="protein sequence ID" value="KHJ84084.1"/>
    <property type="molecule type" value="Genomic_DNA"/>
</dbReference>
<proteinExistence type="predicted"/>
<evidence type="ECO:0000313" key="12">
    <source>
        <dbReference type="Proteomes" id="UP000053660"/>
    </source>
</evidence>
<gene>
    <name evidence="11" type="ORF">OESDEN_16205</name>
</gene>
<keyword evidence="5" id="KW-0223">Dioxygenase</keyword>
<evidence type="ECO:0000313" key="11">
    <source>
        <dbReference type="EMBL" id="KHJ84084.1"/>
    </source>
</evidence>
<keyword evidence="3" id="KW-0479">Metal-binding</keyword>
<evidence type="ECO:0000256" key="9">
    <source>
        <dbReference type="ARBA" id="ARBA00023163"/>
    </source>
</evidence>
<keyword evidence="10" id="KW-0539">Nucleus</keyword>
<dbReference type="Proteomes" id="UP000053660">
    <property type="component" value="Unassembled WGS sequence"/>
</dbReference>
<protein>
    <submittedName>
        <fullName evidence="11">Uncharacterized protein</fullName>
    </submittedName>
</protein>
<keyword evidence="4" id="KW-0156">Chromatin regulator</keyword>
<name>A0A0B1SGP8_OESDE</name>
<keyword evidence="7" id="KW-0408">Iron</keyword>
<evidence type="ECO:0000256" key="3">
    <source>
        <dbReference type="ARBA" id="ARBA00022723"/>
    </source>
</evidence>
<dbReference type="AlphaFoldDB" id="A0A0B1SGP8"/>
<evidence type="ECO:0000256" key="2">
    <source>
        <dbReference type="ARBA" id="ARBA00004123"/>
    </source>
</evidence>
<dbReference type="GO" id="GO:0106140">
    <property type="term" value="F:P-TEFb complex binding"/>
    <property type="evidence" value="ECO:0007669"/>
    <property type="project" value="TreeGrafter"/>
</dbReference>
<dbReference type="PANTHER" id="PTHR12480:SF32">
    <property type="entry name" value="BIFUNCTIONAL ARGININE DEMETHYLASE AND LYSYL-HYDROXYLASE JMJD6"/>
    <property type="match status" value="1"/>
</dbReference>
<dbReference type="OrthoDB" id="424465at2759"/>
<evidence type="ECO:0000256" key="10">
    <source>
        <dbReference type="ARBA" id="ARBA00023242"/>
    </source>
</evidence>
<dbReference type="GO" id="GO:0005737">
    <property type="term" value="C:cytoplasm"/>
    <property type="evidence" value="ECO:0007669"/>
    <property type="project" value="TreeGrafter"/>
</dbReference>
<evidence type="ECO:0000256" key="1">
    <source>
        <dbReference type="ARBA" id="ARBA00001954"/>
    </source>
</evidence>
<dbReference type="GO" id="GO:0005634">
    <property type="term" value="C:nucleus"/>
    <property type="evidence" value="ECO:0007669"/>
    <property type="project" value="UniProtKB-SubCell"/>
</dbReference>
<sequence>MQREDGRTFTLQNFRQKYEVPRIPCVITALTKSWKAHKNWSMQNLYKNYANAYFNCGRTPTGRLVYIRYKYFAEYMRENEDDSPLYICDSSFGER</sequence>
<evidence type="ECO:0000256" key="6">
    <source>
        <dbReference type="ARBA" id="ARBA00023002"/>
    </source>
</evidence>